<accession>A0A1U9KKR4</accession>
<keyword evidence="3" id="KW-1185">Reference proteome</keyword>
<gene>
    <name evidence="2" type="ORF">A0U92_07570</name>
</gene>
<evidence type="ECO:0000313" key="2">
    <source>
        <dbReference type="EMBL" id="AQS86336.1"/>
    </source>
</evidence>
<feature type="region of interest" description="Disordered" evidence="1">
    <location>
        <begin position="116"/>
        <end position="135"/>
    </location>
</feature>
<organism evidence="2 3">
    <name type="scientific">Acetobacter aceti</name>
    <dbReference type="NCBI Taxonomy" id="435"/>
    <lineage>
        <taxon>Bacteria</taxon>
        <taxon>Pseudomonadati</taxon>
        <taxon>Pseudomonadota</taxon>
        <taxon>Alphaproteobacteria</taxon>
        <taxon>Acetobacterales</taxon>
        <taxon>Acetobacteraceae</taxon>
        <taxon>Acetobacter</taxon>
        <taxon>Acetobacter subgen. Acetobacter</taxon>
    </lineage>
</organism>
<dbReference type="Proteomes" id="UP000188937">
    <property type="component" value="Chromosome"/>
</dbReference>
<dbReference type="EMBL" id="CP014692">
    <property type="protein sequence ID" value="AQS86336.1"/>
    <property type="molecule type" value="Genomic_DNA"/>
</dbReference>
<protein>
    <submittedName>
        <fullName evidence="2">Uncharacterized protein</fullName>
    </submittedName>
</protein>
<evidence type="ECO:0000313" key="3">
    <source>
        <dbReference type="Proteomes" id="UP000188937"/>
    </source>
</evidence>
<dbReference type="AlphaFoldDB" id="A0A1U9KKR4"/>
<proteinExistence type="predicted"/>
<feature type="compositionally biased region" description="Polar residues" evidence="1">
    <location>
        <begin position="124"/>
        <end position="135"/>
    </location>
</feature>
<name>A0A1U9KKR4_ACEAC</name>
<reference evidence="2 3" key="1">
    <citation type="submission" date="2016-03" db="EMBL/GenBank/DDBJ databases">
        <title>Acetic acid bacteria sequencing.</title>
        <authorList>
            <person name="Brandt J."/>
            <person name="Jakob F."/>
            <person name="Vogel R.F."/>
        </authorList>
    </citation>
    <scope>NUCLEOTIDE SEQUENCE [LARGE SCALE GENOMIC DNA]</scope>
    <source>
        <strain evidence="2 3">TMW2.1153</strain>
    </source>
</reference>
<dbReference type="OrthoDB" id="7224786at2"/>
<sequence>MSTEDGARASASATGWSWRFRWRALALCGALAACQASPVVSTRPTPHTLVYSYMIAHGMARGAVMSGGITPHRLTEIIVLDHAALLAVAREETSPGDSNMQAANSAIERLIAVTEPMDGAPSEPSVQTRSAAGAR</sequence>
<evidence type="ECO:0000256" key="1">
    <source>
        <dbReference type="SAM" id="MobiDB-lite"/>
    </source>
</evidence>
<dbReference type="KEGG" id="aace:A0U92_07570"/>